<evidence type="ECO:0000313" key="1">
    <source>
        <dbReference type="EMBL" id="KIJ15687.1"/>
    </source>
</evidence>
<proteinExistence type="predicted"/>
<evidence type="ECO:0000313" key="2">
    <source>
        <dbReference type="Proteomes" id="UP000053647"/>
    </source>
</evidence>
<keyword evidence="2" id="KW-1185">Reference proteome</keyword>
<dbReference type="AlphaFoldDB" id="A0A0C9U8J8"/>
<dbReference type="EMBL" id="KN819335">
    <property type="protein sequence ID" value="KIJ15687.1"/>
    <property type="molecule type" value="Genomic_DNA"/>
</dbReference>
<protein>
    <submittedName>
        <fullName evidence="1">Uncharacterized protein</fullName>
    </submittedName>
</protein>
<dbReference type="Proteomes" id="UP000053647">
    <property type="component" value="Unassembled WGS sequence"/>
</dbReference>
<organism evidence="1 2">
    <name type="scientific">Paxillus involutus ATCC 200175</name>
    <dbReference type="NCBI Taxonomy" id="664439"/>
    <lineage>
        <taxon>Eukaryota</taxon>
        <taxon>Fungi</taxon>
        <taxon>Dikarya</taxon>
        <taxon>Basidiomycota</taxon>
        <taxon>Agaricomycotina</taxon>
        <taxon>Agaricomycetes</taxon>
        <taxon>Agaricomycetidae</taxon>
        <taxon>Boletales</taxon>
        <taxon>Paxilineae</taxon>
        <taxon>Paxillaceae</taxon>
        <taxon>Paxillus</taxon>
    </lineage>
</organism>
<name>A0A0C9U8J8_PAXIN</name>
<dbReference type="OrthoDB" id="2688224at2759"/>
<gene>
    <name evidence="1" type="ORF">PAXINDRAFT_11288</name>
</gene>
<reference evidence="2" key="2">
    <citation type="submission" date="2015-01" db="EMBL/GenBank/DDBJ databases">
        <title>Evolutionary Origins and Diversification of the Mycorrhizal Mutualists.</title>
        <authorList>
            <consortium name="DOE Joint Genome Institute"/>
            <consortium name="Mycorrhizal Genomics Consortium"/>
            <person name="Kohler A."/>
            <person name="Kuo A."/>
            <person name="Nagy L.G."/>
            <person name="Floudas D."/>
            <person name="Copeland A."/>
            <person name="Barry K.W."/>
            <person name="Cichocki N."/>
            <person name="Veneault-Fourrey C."/>
            <person name="LaButti K."/>
            <person name="Lindquist E.A."/>
            <person name="Lipzen A."/>
            <person name="Lundell T."/>
            <person name="Morin E."/>
            <person name="Murat C."/>
            <person name="Riley R."/>
            <person name="Ohm R."/>
            <person name="Sun H."/>
            <person name="Tunlid A."/>
            <person name="Henrissat B."/>
            <person name="Grigoriev I.V."/>
            <person name="Hibbett D.S."/>
            <person name="Martin F."/>
        </authorList>
    </citation>
    <scope>NUCLEOTIDE SEQUENCE [LARGE SCALE GENOMIC DNA]</scope>
    <source>
        <strain evidence="2">ATCC 200175</strain>
    </source>
</reference>
<sequence>MKCDVRNLADPVPDKLEEHHIMGQSQNFPEDLTRFVQTNMGNPATSDFILKLRAHILPRIVAIHQEVNPKATLDMDVNLLDDSDDTTPRGRLSQFNHVLFEGNRIYRHHLLHINYTTYNLQHKFNSINPHTDHREIMLLSNSEGEHHPFSYAQVLRIFHANVMYTRPRSKDFQSH</sequence>
<reference evidence="1 2" key="1">
    <citation type="submission" date="2014-06" db="EMBL/GenBank/DDBJ databases">
        <authorList>
            <consortium name="DOE Joint Genome Institute"/>
            <person name="Kuo A."/>
            <person name="Kohler A."/>
            <person name="Nagy L.G."/>
            <person name="Floudas D."/>
            <person name="Copeland A."/>
            <person name="Barry K.W."/>
            <person name="Cichocki N."/>
            <person name="Veneault-Fourrey C."/>
            <person name="LaButti K."/>
            <person name="Lindquist E.A."/>
            <person name="Lipzen A."/>
            <person name="Lundell T."/>
            <person name="Morin E."/>
            <person name="Murat C."/>
            <person name="Sun H."/>
            <person name="Tunlid A."/>
            <person name="Henrissat B."/>
            <person name="Grigoriev I.V."/>
            <person name="Hibbett D.S."/>
            <person name="Martin F."/>
            <person name="Nordberg H.P."/>
            <person name="Cantor M.N."/>
            <person name="Hua S.X."/>
        </authorList>
    </citation>
    <scope>NUCLEOTIDE SEQUENCE [LARGE SCALE GENOMIC DNA]</scope>
    <source>
        <strain evidence="1 2">ATCC 200175</strain>
    </source>
</reference>
<accession>A0A0C9U8J8</accession>
<dbReference type="HOGENOM" id="CLU_103600_0_0_1"/>